<comment type="caution">
    <text evidence="1">The sequence shown here is derived from an EMBL/GenBank/DDBJ whole genome shotgun (WGS) entry which is preliminary data.</text>
</comment>
<dbReference type="STRING" id="344882.ABB29_10045"/>
<organism evidence="1 2">
    <name type="scientific">Pseudoxanthomonas dokdonensis</name>
    <dbReference type="NCBI Taxonomy" id="344882"/>
    <lineage>
        <taxon>Bacteria</taxon>
        <taxon>Pseudomonadati</taxon>
        <taxon>Pseudomonadota</taxon>
        <taxon>Gammaproteobacteria</taxon>
        <taxon>Lysobacterales</taxon>
        <taxon>Lysobacteraceae</taxon>
        <taxon>Pseudoxanthomonas</taxon>
    </lineage>
</organism>
<reference evidence="1 2" key="1">
    <citation type="submission" date="2015-05" db="EMBL/GenBank/DDBJ databases">
        <title>Genome sequencing and analysis of members of genus Stenotrophomonas.</title>
        <authorList>
            <person name="Patil P.P."/>
            <person name="Midha S."/>
            <person name="Patil P.B."/>
        </authorList>
    </citation>
    <scope>NUCLEOTIDE SEQUENCE [LARGE SCALE GENOMIC DNA]</scope>
    <source>
        <strain evidence="1 2">DSM 21858</strain>
    </source>
</reference>
<gene>
    <name evidence="1" type="ORF">ABB29_10045</name>
</gene>
<protein>
    <recommendedName>
        <fullName evidence="3">Toxin CptA</fullName>
    </recommendedName>
</protein>
<dbReference type="PATRIC" id="fig|344882.3.peg.377"/>
<name>A0A0R0CI22_9GAMM</name>
<dbReference type="EMBL" id="LDJL01000011">
    <property type="protein sequence ID" value="KRG68822.1"/>
    <property type="molecule type" value="Genomic_DNA"/>
</dbReference>
<evidence type="ECO:0008006" key="3">
    <source>
        <dbReference type="Google" id="ProtNLM"/>
    </source>
</evidence>
<evidence type="ECO:0000313" key="1">
    <source>
        <dbReference type="EMBL" id="KRG68822.1"/>
    </source>
</evidence>
<keyword evidence="2" id="KW-1185">Reference proteome</keyword>
<sequence length="151" mass="16846">MTTSRKPSKGSVHCRLEWRPSVQLQWLLGGLTVLAVLAIQQSQAGGLARLLLSALAVAQGGCSLWRYRRQPSLRFLFPGNENPVLIDGRPVVPVRVSWRGPLAIVQWTDPQRRRQQRRVWWPDTLPAMTRRELRLAATASGTSPLPPAVAL</sequence>
<proteinExistence type="predicted"/>
<evidence type="ECO:0000313" key="2">
    <source>
        <dbReference type="Proteomes" id="UP000052052"/>
    </source>
</evidence>
<dbReference type="Proteomes" id="UP000052052">
    <property type="component" value="Unassembled WGS sequence"/>
</dbReference>
<accession>A0A0R0CI22</accession>
<dbReference type="AlphaFoldDB" id="A0A0R0CI22"/>
<dbReference type="OrthoDB" id="6054402at2"/>